<protein>
    <submittedName>
        <fullName evidence="2">Uncharacterized protein</fullName>
    </submittedName>
</protein>
<keyword evidence="1" id="KW-0472">Membrane</keyword>
<dbReference type="EMBL" id="PFWZ01000104">
    <property type="protein sequence ID" value="PJA40163.1"/>
    <property type="molecule type" value="Genomic_DNA"/>
</dbReference>
<evidence type="ECO:0000256" key="1">
    <source>
        <dbReference type="SAM" id="Phobius"/>
    </source>
</evidence>
<dbReference type="Proteomes" id="UP000231195">
    <property type="component" value="Unassembled WGS sequence"/>
</dbReference>
<keyword evidence="1" id="KW-1133">Transmembrane helix</keyword>
<evidence type="ECO:0000313" key="2">
    <source>
        <dbReference type="EMBL" id="PJA40163.1"/>
    </source>
</evidence>
<dbReference type="AlphaFoldDB" id="A0A2M7X1W7"/>
<feature type="transmembrane region" description="Helical" evidence="1">
    <location>
        <begin position="7"/>
        <end position="28"/>
    </location>
</feature>
<sequence>MIRQNSGNIMIAVLAVGLLLGLGFWYVVTQQDANPPETTPTISSTPTETTNDTSDWLTYQSEDIGVSFKYPKDWYVWSEDTGKSIIVSTLSTKDLEEIKKGPNFDFIKLKISKQDSTNILDIDGEVFSYNDLGQYGLETISFPNSAETPAYYISKTNTGEINLPGELVSIYDAENMHFMGPYEKKYFLLSEDKMVIVEINALDVSDILELLATFE</sequence>
<proteinExistence type="predicted"/>
<name>A0A2M7X1W7_UNCKA</name>
<comment type="caution">
    <text evidence="2">The sequence shown here is derived from an EMBL/GenBank/DDBJ whole genome shotgun (WGS) entry which is preliminary data.</text>
</comment>
<accession>A0A2M7X1W7</accession>
<keyword evidence="1" id="KW-0812">Transmembrane</keyword>
<evidence type="ECO:0000313" key="3">
    <source>
        <dbReference type="Proteomes" id="UP000231195"/>
    </source>
</evidence>
<reference evidence="3" key="1">
    <citation type="submission" date="2017-09" db="EMBL/GenBank/DDBJ databases">
        <title>Depth-based differentiation of microbial function through sediment-hosted aquifers and enrichment of novel symbionts in the deep terrestrial subsurface.</title>
        <authorList>
            <person name="Probst A.J."/>
            <person name="Ladd B."/>
            <person name="Jarett J.K."/>
            <person name="Geller-Mcgrath D.E."/>
            <person name="Sieber C.M.K."/>
            <person name="Emerson J.B."/>
            <person name="Anantharaman K."/>
            <person name="Thomas B.C."/>
            <person name="Malmstrom R."/>
            <person name="Stieglmeier M."/>
            <person name="Klingl A."/>
            <person name="Woyke T."/>
            <person name="Ryan C.M."/>
            <person name="Banfield J.F."/>
        </authorList>
    </citation>
    <scope>NUCLEOTIDE SEQUENCE [LARGE SCALE GENOMIC DNA]</scope>
</reference>
<organism evidence="2 3">
    <name type="scientific">candidate division WWE3 bacterium CG_4_9_14_3_um_filter_39_7</name>
    <dbReference type="NCBI Taxonomy" id="1975080"/>
    <lineage>
        <taxon>Bacteria</taxon>
        <taxon>Katanobacteria</taxon>
    </lineage>
</organism>
<gene>
    <name evidence="2" type="ORF">CO179_03130</name>
</gene>